<feature type="compositionally biased region" description="Low complexity" evidence="1">
    <location>
        <begin position="1056"/>
        <end position="1066"/>
    </location>
</feature>
<feature type="compositionally biased region" description="Low complexity" evidence="1">
    <location>
        <begin position="438"/>
        <end position="449"/>
    </location>
</feature>
<feature type="compositionally biased region" description="Acidic residues" evidence="1">
    <location>
        <begin position="512"/>
        <end position="526"/>
    </location>
</feature>
<dbReference type="STRING" id="75743.A0A401PXU3"/>
<feature type="compositionally biased region" description="Basic residues" evidence="1">
    <location>
        <begin position="978"/>
        <end position="1025"/>
    </location>
</feature>
<evidence type="ECO:0000313" key="4">
    <source>
        <dbReference type="Proteomes" id="UP000288216"/>
    </source>
</evidence>
<feature type="region of interest" description="Disordered" evidence="1">
    <location>
        <begin position="1781"/>
        <end position="1812"/>
    </location>
</feature>
<feature type="compositionally biased region" description="Basic and acidic residues" evidence="1">
    <location>
        <begin position="1390"/>
        <end position="1421"/>
    </location>
</feature>
<keyword evidence="4" id="KW-1185">Reference proteome</keyword>
<organism evidence="3 4">
    <name type="scientific">Scyliorhinus torazame</name>
    <name type="common">Cloudy catshark</name>
    <name type="synonym">Catulus torazame</name>
    <dbReference type="NCBI Taxonomy" id="75743"/>
    <lineage>
        <taxon>Eukaryota</taxon>
        <taxon>Metazoa</taxon>
        <taxon>Chordata</taxon>
        <taxon>Craniata</taxon>
        <taxon>Vertebrata</taxon>
        <taxon>Chondrichthyes</taxon>
        <taxon>Elasmobranchii</taxon>
        <taxon>Galeomorphii</taxon>
        <taxon>Galeoidea</taxon>
        <taxon>Carcharhiniformes</taxon>
        <taxon>Scyliorhinidae</taxon>
        <taxon>Scyliorhinus</taxon>
    </lineage>
</organism>
<feature type="compositionally biased region" description="Basic residues" evidence="1">
    <location>
        <begin position="1454"/>
        <end position="1468"/>
    </location>
</feature>
<feature type="compositionally biased region" description="Basic and acidic residues" evidence="1">
    <location>
        <begin position="1321"/>
        <end position="1348"/>
    </location>
</feature>
<feature type="compositionally biased region" description="Low complexity" evidence="1">
    <location>
        <begin position="787"/>
        <end position="808"/>
    </location>
</feature>
<dbReference type="GO" id="GO:0099122">
    <property type="term" value="F:RNA polymerase II C-terminal domain binding"/>
    <property type="evidence" value="ECO:0007669"/>
    <property type="project" value="TreeGrafter"/>
</dbReference>
<feature type="compositionally biased region" description="Acidic residues" evidence="1">
    <location>
        <begin position="561"/>
        <end position="576"/>
    </location>
</feature>
<dbReference type="EMBL" id="BFAA01011682">
    <property type="protein sequence ID" value="GCB77964.1"/>
    <property type="molecule type" value="Genomic_DNA"/>
</dbReference>
<feature type="compositionally biased region" description="Basic and acidic residues" evidence="1">
    <location>
        <begin position="1561"/>
        <end position="1578"/>
    </location>
</feature>
<feature type="compositionally biased region" description="Basic and acidic residues" evidence="1">
    <location>
        <begin position="1264"/>
        <end position="1278"/>
    </location>
</feature>
<dbReference type="OrthoDB" id="1935339at2759"/>
<feature type="compositionally biased region" description="Pro residues" evidence="1">
    <location>
        <begin position="1546"/>
        <end position="1558"/>
    </location>
</feature>
<feature type="compositionally biased region" description="Basic and acidic residues" evidence="1">
    <location>
        <begin position="1494"/>
        <end position="1511"/>
    </location>
</feature>
<feature type="region of interest" description="Disordered" evidence="1">
    <location>
        <begin position="1"/>
        <end position="38"/>
    </location>
</feature>
<feature type="region of interest" description="Disordered" evidence="1">
    <location>
        <begin position="1206"/>
        <end position="1356"/>
    </location>
</feature>
<gene>
    <name evidence="3" type="ORF">scyTo_0017682</name>
</gene>
<feature type="region of interest" description="Disordered" evidence="1">
    <location>
        <begin position="378"/>
        <end position="453"/>
    </location>
</feature>
<comment type="caution">
    <text evidence="3">The sequence shown here is derived from an EMBL/GenBank/DDBJ whole genome shotgun (WGS) entry which is preliminary data.</text>
</comment>
<dbReference type="Proteomes" id="UP000288216">
    <property type="component" value="Unassembled WGS sequence"/>
</dbReference>
<reference evidence="3 4" key="1">
    <citation type="journal article" date="2018" name="Nat. Ecol. Evol.">
        <title>Shark genomes provide insights into elasmobranch evolution and the origin of vertebrates.</title>
        <authorList>
            <person name="Hara Y"/>
            <person name="Yamaguchi K"/>
            <person name="Onimaru K"/>
            <person name="Kadota M"/>
            <person name="Koyanagi M"/>
            <person name="Keeley SD"/>
            <person name="Tatsumi K"/>
            <person name="Tanaka K"/>
            <person name="Motone F"/>
            <person name="Kageyama Y"/>
            <person name="Nozu R"/>
            <person name="Adachi N"/>
            <person name="Nishimura O"/>
            <person name="Nakagawa R"/>
            <person name="Tanegashima C"/>
            <person name="Kiyatake I"/>
            <person name="Matsumoto R"/>
            <person name="Murakumo K"/>
            <person name="Nishida K"/>
            <person name="Terakita A"/>
            <person name="Kuratani S"/>
            <person name="Sato K"/>
            <person name="Hyodo S Kuraku.S."/>
        </authorList>
    </citation>
    <scope>NUCLEOTIDE SEQUENCE [LARGE SCALE GENOMIC DNA]</scope>
</reference>
<name>A0A401PXU3_SCYTO</name>
<evidence type="ECO:0000256" key="1">
    <source>
        <dbReference type="SAM" id="MobiDB-lite"/>
    </source>
</evidence>
<feature type="region of interest" description="Disordered" evidence="1">
    <location>
        <begin position="867"/>
        <end position="893"/>
    </location>
</feature>
<feature type="compositionally biased region" description="Basic and acidic residues" evidence="1">
    <location>
        <begin position="385"/>
        <end position="406"/>
    </location>
</feature>
<feature type="domain" description="SFR19-like C-terminal" evidence="2">
    <location>
        <begin position="1706"/>
        <end position="1787"/>
    </location>
</feature>
<dbReference type="OMA" id="HHKSHRT"/>
<evidence type="ECO:0000259" key="2">
    <source>
        <dbReference type="Pfam" id="PF23030"/>
    </source>
</evidence>
<feature type="region of interest" description="Disordered" evidence="1">
    <location>
        <begin position="605"/>
        <end position="700"/>
    </location>
</feature>
<feature type="region of interest" description="Disordered" evidence="1">
    <location>
        <begin position="734"/>
        <end position="852"/>
    </location>
</feature>
<feature type="compositionally biased region" description="Basic and acidic residues" evidence="1">
    <location>
        <begin position="25"/>
        <end position="34"/>
    </location>
</feature>
<feature type="compositionally biased region" description="Low complexity" evidence="1">
    <location>
        <begin position="1476"/>
        <end position="1490"/>
    </location>
</feature>
<feature type="compositionally biased region" description="Polar residues" evidence="1">
    <location>
        <begin position="618"/>
        <end position="631"/>
    </location>
</feature>
<feature type="region of interest" description="Disordered" evidence="1">
    <location>
        <begin position="1374"/>
        <end position="1584"/>
    </location>
</feature>
<sequence length="1812" mass="200148">MEDDENQDPQQNETSGDESGLDQCTESHRERGAEPVRLILQPLRRSPRNKWAECNTSTQANCSSTSPCAQQVKNTLQHLKGLNASTRKPNDCVKTCQRDSRKQKQIRRRKACAPAGSNAITRNSPDIAVASLHGTAGSGNPEKEVVSVLLSHLTSVLQHIGSTYGATFRTRLNPEPEPVAHLGASYFRLEPENSEAASDLQEDGISSLGIRVVRHQGFTLKKDRAWRYKKSVSAGLPPSPPRVPFGSILGEALPYRDRLCSGGLSSIRDNGNQSAASRGVKKTNRGLGLLDPYLLSPVTLDCLRRGLLRNMGNLEGTETLGASRTRNTELRTEMGGKPVTKDFGAPVFSPDRDLALKRKLDPLDVELRRLSQRGNGLGVIVNPHTDQRESADSPLKRLVGDTRGLHPTEGANWGVVLGNGSGISNGQQRPLNGGGCSNSGNQPSSSSVSQTCPEKAESSSVSCQQNVTNRITCSGGRLGPDTYDPFSPTDEENINGEFMGGDLSPKDRTELDDGEEEPEEEDEEEKYDPFDPTGSIASSNNLSLLGDDSEGELKIVSDAGLTEEEDCMSPEYEEDQSPGPTACVLSDMELQIDCANMVKSSLEPDLYSSPEYRDLEPESQTGFAQGLSSAIENEFESDSKLQIDVQLDSISQQETESVDSETDNQSQNELAREGTADAILEEEEEPVLSPAGIDYGLMPSPDRKVHIEREALKLSLKSTQKEVLVCSLQEGDRWKSEQAKDPGLGAKVISGPAETSKPETGANLKSVARHQKNSERTITEPVEALESQSRLKAKASSSSRIISKSTSRQRSRAEVVRKDKSEAKVHSKAEHKSKPASASRYHHKSHRTVERKDNLVFTVNVSKWPEDGRKYEDSEIEEGEIVQQDEENFSPARTFRSRGRIFERLRGIEGDDFISLHADSDEGTLQIDLGENPTDGGRKKVDLRRKVPNQQRDKYVKHSRSPAESKTQSGSHSESSSRSRKKRKREHKKARSKERKRSRSQSREHKRSTSRSRLRIHRKKSRSRSRSWERRRSSSRSRHKVSRSRTHSREHRRSRSWSPSNSTSISAMGSMRASAEMWKNRAPQAKESGSFRRSRSSSKSRKERRKKEKHRELEAAKRRRHSRSRSKERSQREKRPLSPSPRRSKEGNEKEKDKSRERNPVSEKKHEKTVKGRRDSRIVVPPSIQDLNDDDILIKARSITRTITVNPGESLEDHEDSMEVAALSPNQEALYDSDELGFENSFSDVEPGDHMQEGRVPGKGQVSKNERRSGHEKSHRAGDPGSKLVKVKDRKRAHPDEKSGKEKRRKKLAEGPKGATGVDSLKAEKKGKEHLISGQSDKKVKSVPKESKQQVPRKVKLQSKVAVLIRDGVSCAASMKDDRGKGGGLIGVKFSRDRESRSPFMKTEDKIHDLKPSRHRADSSDTKAIPPRAPKGKTLPKPRSAAKKAKVVGGKAKASGKKKKEAKPKLALKKVETDSDSSSSSSSSSSSKDSSPFRIKEELSWSSSEKSDDKGNLPSPVKDAVELGLSPLSQISESAPQALEAAFVPKEPPQHQPPPPPQQQKDYHEHSDTSKVNGDKPRAASKPLAWDLQTGGGMLALTALLFKMEEANRAKAQDSIQAITQILSQTKPPAPSMTARLSAHLPASQPTPKFLRQGSLSMLGCSAGPPALSGSTVQPPATSSGKLYSMLENTETAKMEGATSTDGNMDSDRYLKKLHTQERAVEEVKLAIKPFYQRKEINKDDYKDILRKAVHKICHSKSGEINPVKVANLVKAYVEKYKYARRHGKKPEEGGRQSNGKEAGKLEKHGKASAQT</sequence>
<feature type="region of interest" description="Disordered" evidence="1">
    <location>
        <begin position="98"/>
        <end position="118"/>
    </location>
</feature>
<dbReference type="PANTHER" id="PTHR47013:SF1">
    <property type="entry name" value="SPLICING FACTOR, ARGININE_SERINE-RICH 19"/>
    <property type="match status" value="1"/>
</dbReference>
<dbReference type="PANTHER" id="PTHR47013">
    <property type="entry name" value="SPLICING FACTOR, ARGININE/SERINE-RICH 19"/>
    <property type="match status" value="1"/>
</dbReference>
<proteinExistence type="predicted"/>
<feature type="compositionally biased region" description="Acidic residues" evidence="1">
    <location>
        <begin position="874"/>
        <end position="888"/>
    </location>
</feature>
<feature type="compositionally biased region" description="Basic and acidic residues" evidence="1">
    <location>
        <begin position="1125"/>
        <end position="1136"/>
    </location>
</feature>
<feature type="region of interest" description="Disordered" evidence="1">
    <location>
        <begin position="917"/>
        <end position="1184"/>
    </location>
</feature>
<feature type="compositionally biased region" description="Basic residues" evidence="1">
    <location>
        <begin position="1430"/>
        <end position="1446"/>
    </location>
</feature>
<accession>A0A401PXU3</accession>
<feature type="region of interest" description="Disordered" evidence="1">
    <location>
        <begin position="471"/>
        <end position="582"/>
    </location>
</feature>
<protein>
    <recommendedName>
        <fullName evidence="2">SFR19-like C-terminal domain-containing protein</fullName>
    </recommendedName>
</protein>
<feature type="compositionally biased region" description="Low complexity" evidence="1">
    <location>
        <begin position="964"/>
        <end position="976"/>
    </location>
</feature>
<feature type="compositionally biased region" description="Basic residues" evidence="1">
    <location>
        <begin position="1092"/>
        <end position="1109"/>
    </location>
</feature>
<evidence type="ECO:0000313" key="3">
    <source>
        <dbReference type="EMBL" id="GCB77964.1"/>
    </source>
</evidence>
<dbReference type="InterPro" id="IPR042841">
    <property type="entry name" value="SCAF1"/>
</dbReference>
<feature type="compositionally biased region" description="Basic and acidic residues" evidence="1">
    <location>
        <begin position="1143"/>
        <end position="1177"/>
    </location>
</feature>
<dbReference type="InterPro" id="IPR057031">
    <property type="entry name" value="SFR19-like_C"/>
</dbReference>
<feature type="compositionally biased region" description="Basic residues" evidence="1">
    <location>
        <begin position="1033"/>
        <end position="1055"/>
    </location>
</feature>
<feature type="compositionally biased region" description="Basic and acidic residues" evidence="1">
    <location>
        <begin position="811"/>
        <end position="833"/>
    </location>
</feature>
<dbReference type="Pfam" id="PF23030">
    <property type="entry name" value="SCAF11-like_C"/>
    <property type="match status" value="1"/>
</dbReference>